<protein>
    <submittedName>
        <fullName evidence="3">Metal-dependent hydrolase, beta-lactamase superfamily III</fullName>
    </submittedName>
</protein>
<proteinExistence type="predicted"/>
<evidence type="ECO:0000313" key="4">
    <source>
        <dbReference type="Proteomes" id="UP000002026"/>
    </source>
</evidence>
<dbReference type="AlphaFoldDB" id="C7N532"/>
<gene>
    <name evidence="3" type="ordered locus">Shel_09800</name>
</gene>
<dbReference type="KEGG" id="shi:Shel_09800"/>
<dbReference type="InterPro" id="IPR001279">
    <property type="entry name" value="Metallo-B-lactamas"/>
</dbReference>
<dbReference type="Pfam" id="PF23023">
    <property type="entry name" value="Anti-Pycsar_Apyc1"/>
    <property type="match status" value="1"/>
</dbReference>
<evidence type="ECO:0000256" key="1">
    <source>
        <dbReference type="ARBA" id="ARBA00022759"/>
    </source>
</evidence>
<feature type="domain" description="Metallo-beta-lactamase" evidence="2">
    <location>
        <begin position="17"/>
        <end position="204"/>
    </location>
</feature>
<keyword evidence="3" id="KW-0378">Hydrolase</keyword>
<evidence type="ECO:0000259" key="2">
    <source>
        <dbReference type="SMART" id="SM00849"/>
    </source>
</evidence>
<dbReference type="RefSeq" id="WP_012798121.1">
    <property type="nucleotide sequence ID" value="NC_013165.1"/>
</dbReference>
<dbReference type="SMART" id="SM00849">
    <property type="entry name" value="Lactamase_B"/>
    <property type="match status" value="1"/>
</dbReference>
<dbReference type="eggNOG" id="COG1234">
    <property type="taxonomic scope" value="Bacteria"/>
</dbReference>
<dbReference type="PANTHER" id="PTHR46018:SF2">
    <property type="entry name" value="ZINC PHOSPHODIESTERASE ELAC PROTEIN 1"/>
    <property type="match status" value="1"/>
</dbReference>
<dbReference type="Gene3D" id="3.60.15.10">
    <property type="entry name" value="Ribonuclease Z/Hydroxyacylglutathione hydrolase-like"/>
    <property type="match status" value="1"/>
</dbReference>
<dbReference type="Proteomes" id="UP000002026">
    <property type="component" value="Chromosome"/>
</dbReference>
<evidence type="ECO:0000313" key="3">
    <source>
        <dbReference type="EMBL" id="ACV22017.1"/>
    </source>
</evidence>
<dbReference type="InterPro" id="IPR036866">
    <property type="entry name" value="RibonucZ/Hydroxyglut_hydro"/>
</dbReference>
<accession>C7N532</accession>
<dbReference type="HOGENOM" id="CLU_1044874_0_0_11"/>
<reference evidence="3 4" key="1">
    <citation type="journal article" date="2009" name="Stand. Genomic Sci.">
        <title>Complete genome sequence of Slackia heliotrinireducens type strain (RHS 1).</title>
        <authorList>
            <person name="Pukall R."/>
            <person name="Lapidus A."/>
            <person name="Nolan M."/>
            <person name="Copeland A."/>
            <person name="Glavina Del Rio T."/>
            <person name="Lucas S."/>
            <person name="Chen F."/>
            <person name="Tice H."/>
            <person name="Cheng J.F."/>
            <person name="Chertkov O."/>
            <person name="Bruce D."/>
            <person name="Goodwin L."/>
            <person name="Kuske C."/>
            <person name="Brettin T."/>
            <person name="Detter J.C."/>
            <person name="Han C."/>
            <person name="Pitluck S."/>
            <person name="Pati A."/>
            <person name="Mavrommatis K."/>
            <person name="Ivanova N."/>
            <person name="Ovchinnikova G."/>
            <person name="Chen A."/>
            <person name="Palaniappan K."/>
            <person name="Schneider S."/>
            <person name="Rohde M."/>
            <person name="Chain P."/>
            <person name="D'haeseleer P."/>
            <person name="Goker M."/>
            <person name="Bristow J."/>
            <person name="Eisen J.A."/>
            <person name="Markowitz V."/>
            <person name="Kyrpides N.C."/>
            <person name="Klenk H.P."/>
            <person name="Hugenholtz P."/>
        </authorList>
    </citation>
    <scope>NUCLEOTIDE SEQUENCE [LARGE SCALE GENOMIC DNA]</scope>
    <source>
        <strain evidence="4">ATCC 29202 / DSM 20476 / NCTC 11029 / RHS 1</strain>
    </source>
</reference>
<dbReference type="PANTHER" id="PTHR46018">
    <property type="entry name" value="ZINC PHOSPHODIESTERASE ELAC PROTEIN 1"/>
    <property type="match status" value="1"/>
</dbReference>
<sequence length="266" mass="29536">MRIVMLGTGHATVTKCYNTCYAYEEDGRSFLVDAGGGNGILSQLEKAGLELADMEGMFITHAHTDHVLGAVWIIRMVAASMHRGQRSRPFTVYANEKVMRVLGTIADMCLPAPYLKQFGEPLRFVTLQHGDEFDVLSMRWTAFDIESEKEPQMGYRAVLANGTVIGCTGDEPAHAVNDPYLTGVDWLLTEAFCLSEDEETFHPHAKNHSTVKEAAASAQRLGCKRVLLYHTEDATLPTRRQAYTAEARTAYDGEIFVPDDLETIEV</sequence>
<dbReference type="EMBL" id="CP001684">
    <property type="protein sequence ID" value="ACV22017.1"/>
    <property type="molecule type" value="Genomic_DNA"/>
</dbReference>
<name>C7N532_SLAHD</name>
<keyword evidence="4" id="KW-1185">Reference proteome</keyword>
<dbReference type="SUPFAM" id="SSF56281">
    <property type="entry name" value="Metallo-hydrolase/oxidoreductase"/>
    <property type="match status" value="1"/>
</dbReference>
<dbReference type="STRING" id="471855.Shel_09800"/>
<keyword evidence="1" id="KW-0255">Endonuclease</keyword>
<keyword evidence="1" id="KW-0540">Nuclease</keyword>
<organism evidence="3 4">
    <name type="scientific">Slackia heliotrinireducens (strain ATCC 29202 / DSM 20476 / NCTC 11029 / RHS 1)</name>
    <name type="common">Peptococcus heliotrinreducens</name>
    <dbReference type="NCBI Taxonomy" id="471855"/>
    <lineage>
        <taxon>Bacteria</taxon>
        <taxon>Bacillati</taxon>
        <taxon>Actinomycetota</taxon>
        <taxon>Coriobacteriia</taxon>
        <taxon>Eggerthellales</taxon>
        <taxon>Eggerthellaceae</taxon>
        <taxon>Slackia</taxon>
    </lineage>
</organism>
<dbReference type="GO" id="GO:0042781">
    <property type="term" value="F:3'-tRNA processing endoribonuclease activity"/>
    <property type="evidence" value="ECO:0007669"/>
    <property type="project" value="TreeGrafter"/>
</dbReference>